<dbReference type="AlphaFoldDB" id="A0A6I6DRP0"/>
<dbReference type="OrthoDB" id="5123855at2"/>
<dbReference type="Pfam" id="PF25355">
    <property type="entry name" value="DUF7882"/>
    <property type="match status" value="1"/>
</dbReference>
<dbReference type="EMBL" id="CP032550">
    <property type="protein sequence ID" value="QGU26736.1"/>
    <property type="molecule type" value="Genomic_DNA"/>
</dbReference>
<keyword evidence="3" id="KW-1185">Reference proteome</keyword>
<proteinExistence type="predicted"/>
<reference evidence="2 3" key="1">
    <citation type="submission" date="2018-09" db="EMBL/GenBank/DDBJ databases">
        <title>Whole genome sequencing of Microbacterium oryzae strain MB-10T.</title>
        <authorList>
            <person name="Das S.K."/>
        </authorList>
    </citation>
    <scope>NUCLEOTIDE SEQUENCE [LARGE SCALE GENOMIC DNA]</scope>
    <source>
        <strain evidence="2 3">MB-10</strain>
    </source>
</reference>
<name>A0A6I6DRP0_9MICO</name>
<evidence type="ECO:0000259" key="1">
    <source>
        <dbReference type="Pfam" id="PF25355"/>
    </source>
</evidence>
<gene>
    <name evidence="2" type="ORF">D7D94_02925</name>
</gene>
<feature type="domain" description="DUF7882" evidence="1">
    <location>
        <begin position="1"/>
        <end position="97"/>
    </location>
</feature>
<dbReference type="RefSeq" id="WP_156241139.1">
    <property type="nucleotide sequence ID" value="NZ_BAAAZL010000002.1"/>
</dbReference>
<evidence type="ECO:0000313" key="2">
    <source>
        <dbReference type="EMBL" id="QGU26736.1"/>
    </source>
</evidence>
<evidence type="ECO:0000313" key="3">
    <source>
        <dbReference type="Proteomes" id="UP000422989"/>
    </source>
</evidence>
<dbReference type="Proteomes" id="UP000422989">
    <property type="component" value="Chromosome"/>
</dbReference>
<accession>A0A6I6DRP0</accession>
<protein>
    <recommendedName>
        <fullName evidence="1">DUF7882 domain-containing protein</fullName>
    </recommendedName>
</protein>
<dbReference type="KEGG" id="moj:D7D94_02925"/>
<sequence>MGVLYYGANASAIHIDDRALAHLKVVIISKLRRDESFSVSWRHPEEEDNGRSTIWVHPAIPLRFEFDEPQAPPLNREWVEELAVSANALGGIQLIEEHINNAPRAV</sequence>
<dbReference type="InterPro" id="IPR057204">
    <property type="entry name" value="DUF7882"/>
</dbReference>
<organism evidence="2 3">
    <name type="scientific">Microbacterium oryzae</name>
    <dbReference type="NCBI Taxonomy" id="743009"/>
    <lineage>
        <taxon>Bacteria</taxon>
        <taxon>Bacillati</taxon>
        <taxon>Actinomycetota</taxon>
        <taxon>Actinomycetes</taxon>
        <taxon>Micrococcales</taxon>
        <taxon>Microbacteriaceae</taxon>
        <taxon>Microbacterium</taxon>
    </lineage>
</organism>